<accession>A0AAV2F718</accession>
<gene>
    <name evidence="1" type="ORF">LTRI10_LOCUS34305</name>
</gene>
<evidence type="ECO:0000313" key="1">
    <source>
        <dbReference type="EMBL" id="CAL1393752.1"/>
    </source>
</evidence>
<sequence>MVLTGTSVTVRSVRLTKWESQTPVRCLRECAQVKKRRARARSEGKQIGIMGQSVKERDWRVERDLRAVKERETPLEKLERWRETTWWNGEDWAEGSLAVGILRDWRARSCFGCSVEWVEVEGDGMVLEGGTLTGEEVGVTAGAAAVVGMVDLLVAEVVADAELC</sequence>
<keyword evidence="2" id="KW-1185">Reference proteome</keyword>
<dbReference type="AlphaFoldDB" id="A0AAV2F718"/>
<dbReference type="Proteomes" id="UP001497516">
    <property type="component" value="Chromosome 6"/>
</dbReference>
<reference evidence="1 2" key="1">
    <citation type="submission" date="2024-04" db="EMBL/GenBank/DDBJ databases">
        <authorList>
            <person name="Fracassetti M."/>
        </authorList>
    </citation>
    <scope>NUCLEOTIDE SEQUENCE [LARGE SCALE GENOMIC DNA]</scope>
</reference>
<protein>
    <submittedName>
        <fullName evidence="1">Uncharacterized protein</fullName>
    </submittedName>
</protein>
<proteinExistence type="predicted"/>
<dbReference type="EMBL" id="OZ034819">
    <property type="protein sequence ID" value="CAL1393752.1"/>
    <property type="molecule type" value="Genomic_DNA"/>
</dbReference>
<evidence type="ECO:0000313" key="2">
    <source>
        <dbReference type="Proteomes" id="UP001497516"/>
    </source>
</evidence>
<organism evidence="1 2">
    <name type="scientific">Linum trigynum</name>
    <dbReference type="NCBI Taxonomy" id="586398"/>
    <lineage>
        <taxon>Eukaryota</taxon>
        <taxon>Viridiplantae</taxon>
        <taxon>Streptophyta</taxon>
        <taxon>Embryophyta</taxon>
        <taxon>Tracheophyta</taxon>
        <taxon>Spermatophyta</taxon>
        <taxon>Magnoliopsida</taxon>
        <taxon>eudicotyledons</taxon>
        <taxon>Gunneridae</taxon>
        <taxon>Pentapetalae</taxon>
        <taxon>rosids</taxon>
        <taxon>fabids</taxon>
        <taxon>Malpighiales</taxon>
        <taxon>Linaceae</taxon>
        <taxon>Linum</taxon>
    </lineage>
</organism>
<name>A0AAV2F718_9ROSI</name>